<dbReference type="NCBIfam" id="TIGR00715">
    <property type="entry name" value="precor6x_red"/>
    <property type="match status" value="1"/>
</dbReference>
<evidence type="ECO:0000256" key="1">
    <source>
        <dbReference type="ARBA" id="ARBA00004953"/>
    </source>
</evidence>
<dbReference type="InterPro" id="IPR003723">
    <property type="entry name" value="Precorrin-6x_reduct"/>
</dbReference>
<comment type="pathway">
    <text evidence="1">Cofactor biosynthesis; adenosylcobalamin biosynthesis.</text>
</comment>
<dbReference type="GO" id="GO:0016994">
    <property type="term" value="F:precorrin-6A reductase activity"/>
    <property type="evidence" value="ECO:0007669"/>
    <property type="project" value="InterPro"/>
</dbReference>
<dbReference type="NCBIfam" id="NF005968">
    <property type="entry name" value="PRK08057.1-2"/>
    <property type="match status" value="1"/>
</dbReference>
<gene>
    <name evidence="5" type="ORF">NVS88_15850</name>
</gene>
<dbReference type="PROSITE" id="PS51014">
    <property type="entry name" value="COBK_CBIJ"/>
    <property type="match status" value="1"/>
</dbReference>
<evidence type="ECO:0000256" key="2">
    <source>
        <dbReference type="ARBA" id="ARBA00022573"/>
    </source>
</evidence>
<evidence type="ECO:0000256" key="4">
    <source>
        <dbReference type="SAM" id="MobiDB-lite"/>
    </source>
</evidence>
<dbReference type="PANTHER" id="PTHR36925">
    <property type="entry name" value="COBALT-PRECORRIN-6A REDUCTASE"/>
    <property type="match status" value="1"/>
</dbReference>
<evidence type="ECO:0000313" key="6">
    <source>
        <dbReference type="Proteomes" id="UP001152755"/>
    </source>
</evidence>
<name>A0A9X4M394_9ACTN</name>
<dbReference type="EMBL" id="JANRHA010000010">
    <property type="protein sequence ID" value="MDG3016034.1"/>
    <property type="molecule type" value="Genomic_DNA"/>
</dbReference>
<dbReference type="EC" id="1.3.1.106" evidence="5"/>
<dbReference type="AlphaFoldDB" id="A0A9X4M394"/>
<evidence type="ECO:0000313" key="5">
    <source>
        <dbReference type="EMBL" id="MDG3016034.1"/>
    </source>
</evidence>
<organism evidence="5 6">
    <name type="scientific">Speluncibacter jeojiensis</name>
    <dbReference type="NCBI Taxonomy" id="2710754"/>
    <lineage>
        <taxon>Bacteria</taxon>
        <taxon>Bacillati</taxon>
        <taxon>Actinomycetota</taxon>
        <taxon>Actinomycetes</taxon>
        <taxon>Mycobacteriales</taxon>
        <taxon>Speluncibacteraceae</taxon>
        <taxon>Speluncibacter</taxon>
    </lineage>
</organism>
<dbReference type="GO" id="GO:0009236">
    <property type="term" value="P:cobalamin biosynthetic process"/>
    <property type="evidence" value="ECO:0007669"/>
    <property type="project" value="UniProtKB-KW"/>
</dbReference>
<dbReference type="Pfam" id="PF02571">
    <property type="entry name" value="CbiJ"/>
    <property type="match status" value="1"/>
</dbReference>
<dbReference type="RefSeq" id="WP_332520349.1">
    <property type="nucleotide sequence ID" value="NZ_JANRHA010000010.1"/>
</dbReference>
<comment type="caution">
    <text evidence="5">The sequence shown here is derived from an EMBL/GenBank/DDBJ whole genome shotgun (WGS) entry which is preliminary data.</text>
</comment>
<keyword evidence="2" id="KW-0169">Cobalamin biosynthesis</keyword>
<evidence type="ECO:0000256" key="3">
    <source>
        <dbReference type="ARBA" id="ARBA00023002"/>
    </source>
</evidence>
<dbReference type="Proteomes" id="UP001152755">
    <property type="component" value="Unassembled WGS sequence"/>
</dbReference>
<keyword evidence="6" id="KW-1185">Reference proteome</keyword>
<keyword evidence="3 5" id="KW-0560">Oxidoreductase</keyword>
<protein>
    <submittedName>
        <fullName evidence="5">Cobalt-precorrin-6A reductase</fullName>
        <ecNumber evidence="5">1.3.1.106</ecNumber>
    </submittedName>
</protein>
<proteinExistence type="predicted"/>
<dbReference type="PANTHER" id="PTHR36925:SF1">
    <property type="entry name" value="COBALT-PRECORRIN-6A REDUCTASE"/>
    <property type="match status" value="1"/>
</dbReference>
<feature type="region of interest" description="Disordered" evidence="4">
    <location>
        <begin position="250"/>
        <end position="274"/>
    </location>
</feature>
<accession>A0A9X4M394</accession>
<reference evidence="5" key="1">
    <citation type="submission" date="2022-08" db="EMBL/GenBank/DDBJ databases">
        <title>Genome analysis of Corynebacteriales strain.</title>
        <authorList>
            <person name="Lee S.D."/>
        </authorList>
    </citation>
    <scope>NUCLEOTIDE SEQUENCE</scope>
    <source>
        <strain evidence="5">D3-21</strain>
    </source>
</reference>
<sequence>MITEQGTSEPRVLVLGGTAEARDLATRLHAAAVPVISSLAGRVSNPQLPIGEVRIGGFGGTERMRDWLRDNRITAVVDASHPFAARISANTAAACCAEDVPLLMLRRPEWTPAAGDHWSTVASLDEGAAALAGVGERVFLTIGRQGVGAFADCRDRWFLVRAIDPPVGPVPERMELLLARGPFDVDEEIALMRSRRIDVLVTKNSGGPLTEAKLAAARVLAIPVLMVRRPAPPAGVGEVDAAGPAADWVMGRSGGGQVRRPGVDGRSTGSSANT</sequence>